<gene>
    <name evidence="12" type="ORF">C206_21469</name>
</gene>
<evidence type="ECO:0000256" key="1">
    <source>
        <dbReference type="ARBA" id="ARBA00036390"/>
    </source>
</evidence>
<evidence type="ECO:0000259" key="11">
    <source>
        <dbReference type="SMART" id="SM00363"/>
    </source>
</evidence>
<dbReference type="InterPro" id="IPR050343">
    <property type="entry name" value="RsuA_PseudoU_synthase"/>
</dbReference>
<comment type="catalytic activity">
    <reaction evidence="2">
        <text>uridine(2604) in 23S rRNA = pseudouridine(2604) in 23S rRNA</text>
        <dbReference type="Rhea" id="RHEA:38875"/>
        <dbReference type="Rhea" id="RHEA-COMP:10093"/>
        <dbReference type="Rhea" id="RHEA-COMP:10094"/>
        <dbReference type="ChEBI" id="CHEBI:65314"/>
        <dbReference type="ChEBI" id="CHEBI:65315"/>
        <dbReference type="EC" id="5.4.99.21"/>
    </reaction>
</comment>
<evidence type="ECO:0000256" key="2">
    <source>
        <dbReference type="ARBA" id="ARBA00036535"/>
    </source>
</evidence>
<dbReference type="SUPFAM" id="SSF55120">
    <property type="entry name" value="Pseudouridine synthase"/>
    <property type="match status" value="1"/>
</dbReference>
<protein>
    <recommendedName>
        <fullName evidence="4">Dual-specificity RNA pseudouridine synthase RluF</fullName>
        <ecNumber evidence="3">5.4.99.21</ecNumber>
    </recommendedName>
    <alternativeName>
        <fullName evidence="6">23S rRNA pseudouridine(2604) synthase</fullName>
    </alternativeName>
    <alternativeName>
        <fullName evidence="8">Ribosomal large subunit pseudouridine synthase F</fullName>
    </alternativeName>
    <alternativeName>
        <fullName evidence="7">rRNA pseudouridylate synthase F</fullName>
    </alternativeName>
    <alternativeName>
        <fullName evidence="9">rRNA-uridine isomerase F</fullName>
    </alternativeName>
    <alternativeName>
        <fullName evidence="5">tRNA(Tyr) pseudouridine(35) synthase</fullName>
    </alternativeName>
</protein>
<dbReference type="GO" id="GO:0160138">
    <property type="term" value="F:23S rRNA pseudouridine(2604) synthase activity"/>
    <property type="evidence" value="ECO:0007669"/>
    <property type="project" value="UniProtKB-EC"/>
</dbReference>
<evidence type="ECO:0000256" key="9">
    <source>
        <dbReference type="ARBA" id="ARBA00043147"/>
    </source>
</evidence>
<dbReference type="GO" id="GO:0001522">
    <property type="term" value="P:pseudouridine synthesis"/>
    <property type="evidence" value="ECO:0007669"/>
    <property type="project" value="InterPro"/>
</dbReference>
<dbReference type="PANTHER" id="PTHR47683:SF2">
    <property type="entry name" value="RNA-BINDING S4 DOMAIN-CONTAINING PROTEIN"/>
    <property type="match status" value="1"/>
</dbReference>
<accession>A0AAD2W7X7</accession>
<dbReference type="EMBL" id="APBQ01000127">
    <property type="protein sequence ID" value="ENY75627.1"/>
    <property type="molecule type" value="Genomic_DNA"/>
</dbReference>
<dbReference type="Gene3D" id="3.10.290.10">
    <property type="entry name" value="RNA-binding S4 domain"/>
    <property type="match status" value="1"/>
</dbReference>
<dbReference type="EC" id="5.4.99.21" evidence="3"/>
<keyword evidence="10" id="KW-0694">RNA-binding</keyword>
<dbReference type="InterPro" id="IPR020103">
    <property type="entry name" value="PsdUridine_synth_cat_dom_sf"/>
</dbReference>
<dbReference type="Gene3D" id="3.30.2350.10">
    <property type="entry name" value="Pseudouridine synthase"/>
    <property type="match status" value="1"/>
</dbReference>
<evidence type="ECO:0000256" key="5">
    <source>
        <dbReference type="ARBA" id="ARBA00041420"/>
    </source>
</evidence>
<evidence type="ECO:0000256" key="6">
    <source>
        <dbReference type="ARBA" id="ARBA00041697"/>
    </source>
</evidence>
<dbReference type="SUPFAM" id="SSF55174">
    <property type="entry name" value="Alpha-L RNA-binding motif"/>
    <property type="match status" value="1"/>
</dbReference>
<evidence type="ECO:0000256" key="10">
    <source>
        <dbReference type="PROSITE-ProRule" id="PRU00182"/>
    </source>
</evidence>
<dbReference type="InterPro" id="IPR002942">
    <property type="entry name" value="S4_RNA-bd"/>
</dbReference>
<evidence type="ECO:0000313" key="13">
    <source>
        <dbReference type="Proteomes" id="UP000013237"/>
    </source>
</evidence>
<organism evidence="12 13">
    <name type="scientific">Pseudomonas putida TRO1</name>
    <dbReference type="NCBI Taxonomy" id="1227924"/>
    <lineage>
        <taxon>Bacteria</taxon>
        <taxon>Pseudomonadati</taxon>
        <taxon>Pseudomonadota</taxon>
        <taxon>Gammaproteobacteria</taxon>
        <taxon>Pseudomonadales</taxon>
        <taxon>Pseudomonadaceae</taxon>
        <taxon>Pseudomonas</taxon>
    </lineage>
</organism>
<sequence>MPRYVSKMAHLTQIPIIYRLQAGTMEAFPCLANCPMSEPVRLSKRLIEQLGCSRREAEQYIEGGWVTVDGVVVEQPQFKVEQQRVELLPGARAETLEPVTLLLNQPAGMDSEDARASMNMGSLSEAHREGVRALHGHFARQACVAPLERGASGLQVFTQDWRVSRKIEADLRRLEQEFIIEVRGETTPQALERLARGAMRNDRELPKAKASWQNETHLRMVLKNPQPGQISELCAYLRLELLGMRRIRLGGVSMGKLPLGQWRYLATSERF</sequence>
<comment type="catalytic activity">
    <reaction evidence="1">
        <text>uridine(35) in tRNA(Tyr) = pseudouridine(35) in tRNA(Tyr)</text>
        <dbReference type="Rhea" id="RHEA:60556"/>
        <dbReference type="Rhea" id="RHEA-COMP:15607"/>
        <dbReference type="Rhea" id="RHEA-COMP:15608"/>
        <dbReference type="ChEBI" id="CHEBI:65314"/>
        <dbReference type="ChEBI" id="CHEBI:65315"/>
    </reaction>
</comment>
<evidence type="ECO:0000256" key="4">
    <source>
        <dbReference type="ARBA" id="ARBA00039989"/>
    </source>
</evidence>
<dbReference type="CDD" id="cd02555">
    <property type="entry name" value="PSSA_1"/>
    <property type="match status" value="1"/>
</dbReference>
<dbReference type="SMART" id="SM00363">
    <property type="entry name" value="S4"/>
    <property type="match status" value="1"/>
</dbReference>
<dbReference type="GO" id="GO:0006396">
    <property type="term" value="P:RNA processing"/>
    <property type="evidence" value="ECO:0007669"/>
    <property type="project" value="UniProtKB-ARBA"/>
</dbReference>
<evidence type="ECO:0000256" key="7">
    <source>
        <dbReference type="ARBA" id="ARBA00042843"/>
    </source>
</evidence>
<feature type="domain" description="RNA-binding S4" evidence="11">
    <location>
        <begin position="40"/>
        <end position="106"/>
    </location>
</feature>
<evidence type="ECO:0000256" key="3">
    <source>
        <dbReference type="ARBA" id="ARBA00038922"/>
    </source>
</evidence>
<reference evidence="12 13" key="1">
    <citation type="submission" date="2013-02" db="EMBL/GenBank/DDBJ databases">
        <title>Insights into the proteome of triclosan-resistant Pseudomonas putida TRO1, isolated from activated sludge.</title>
        <authorList>
            <person name="Lolas I.B."/>
            <person name="Almeida B."/>
            <person name="Starnawski P.M."/>
            <person name="Soenderkaer M."/>
            <person name="Nielsen K.L."/>
            <person name="Nielsen J.L."/>
        </authorList>
    </citation>
    <scope>NUCLEOTIDE SEQUENCE [LARGE SCALE GENOMIC DNA]</scope>
    <source>
        <strain evidence="12 13">TRO1</strain>
    </source>
</reference>
<proteinExistence type="predicted"/>
<dbReference type="CDD" id="cd00165">
    <property type="entry name" value="S4"/>
    <property type="match status" value="1"/>
</dbReference>
<dbReference type="PANTHER" id="PTHR47683">
    <property type="entry name" value="PSEUDOURIDINE SYNTHASE FAMILY PROTEIN-RELATED"/>
    <property type="match status" value="1"/>
</dbReference>
<evidence type="ECO:0000313" key="12">
    <source>
        <dbReference type="EMBL" id="ENY75627.1"/>
    </source>
</evidence>
<dbReference type="Pfam" id="PF01479">
    <property type="entry name" value="S4"/>
    <property type="match status" value="1"/>
</dbReference>
<comment type="caution">
    <text evidence="12">The sequence shown here is derived from an EMBL/GenBank/DDBJ whole genome shotgun (WGS) entry which is preliminary data.</text>
</comment>
<dbReference type="GO" id="GO:0003723">
    <property type="term" value="F:RNA binding"/>
    <property type="evidence" value="ECO:0007669"/>
    <property type="project" value="UniProtKB-KW"/>
</dbReference>
<dbReference type="InterPro" id="IPR036986">
    <property type="entry name" value="S4_RNA-bd_sf"/>
</dbReference>
<name>A0AAD2W7X7_PSEPU</name>
<dbReference type="Proteomes" id="UP000013237">
    <property type="component" value="Unassembled WGS sequence"/>
</dbReference>
<dbReference type="PROSITE" id="PS50889">
    <property type="entry name" value="S4"/>
    <property type="match status" value="1"/>
</dbReference>
<evidence type="ECO:0000256" key="8">
    <source>
        <dbReference type="ARBA" id="ARBA00042890"/>
    </source>
</evidence>
<dbReference type="AlphaFoldDB" id="A0AAD2W7X7"/>